<dbReference type="InterPro" id="IPR037165">
    <property type="entry name" value="AldOxase/xan_DH_Mopterin-bd_sf"/>
</dbReference>
<evidence type="ECO:0000256" key="12">
    <source>
        <dbReference type="ARBA" id="ARBA00034078"/>
    </source>
</evidence>
<dbReference type="Pfam" id="PF20256">
    <property type="entry name" value="MoCoBD_2"/>
    <property type="match status" value="1"/>
</dbReference>
<protein>
    <recommendedName>
        <fullName evidence="14">Aldehyde oxidase/xanthine dehydrogenase a/b hammerhead domain-containing protein</fullName>
    </recommendedName>
</protein>
<dbReference type="InterPro" id="IPR036318">
    <property type="entry name" value="FAD-bd_PCMH-like_sf"/>
</dbReference>
<feature type="compositionally biased region" description="Polar residues" evidence="13">
    <location>
        <begin position="153"/>
        <end position="164"/>
    </location>
</feature>
<evidence type="ECO:0000256" key="13">
    <source>
        <dbReference type="SAM" id="MobiDB-lite"/>
    </source>
</evidence>
<evidence type="ECO:0000256" key="11">
    <source>
        <dbReference type="ARBA" id="ARBA00023014"/>
    </source>
</evidence>
<dbReference type="InterPro" id="IPR016167">
    <property type="entry name" value="FAD-bd_PCMH_sub1"/>
</dbReference>
<dbReference type="SMART" id="SM01008">
    <property type="entry name" value="Ald_Xan_dh_C"/>
    <property type="match status" value="1"/>
</dbReference>
<dbReference type="PROSITE" id="PS00559">
    <property type="entry name" value="MOLYBDOPTERIN_EUK"/>
    <property type="match status" value="1"/>
</dbReference>
<evidence type="ECO:0000259" key="14">
    <source>
        <dbReference type="SMART" id="SM01008"/>
    </source>
</evidence>
<dbReference type="Gene3D" id="3.30.43.10">
    <property type="entry name" value="Uridine Diphospho-n-acetylenolpyruvylglucosamine Reductase, domain 2"/>
    <property type="match status" value="1"/>
</dbReference>
<dbReference type="PANTHER" id="PTHR45444:SF3">
    <property type="entry name" value="XANTHINE DEHYDROGENASE"/>
    <property type="match status" value="1"/>
</dbReference>
<evidence type="ECO:0000256" key="5">
    <source>
        <dbReference type="ARBA" id="ARBA00022630"/>
    </source>
</evidence>
<dbReference type="InterPro" id="IPR036884">
    <property type="entry name" value="2Fe-2S-bd_dom_sf"/>
</dbReference>
<dbReference type="InterPro" id="IPR036856">
    <property type="entry name" value="Ald_Oxase/Xan_DH_a/b_sf"/>
</dbReference>
<dbReference type="GO" id="GO:0050660">
    <property type="term" value="F:flavin adenine dinucleotide binding"/>
    <property type="evidence" value="ECO:0007669"/>
    <property type="project" value="InterPro"/>
</dbReference>
<dbReference type="PANTHER" id="PTHR45444">
    <property type="entry name" value="XANTHINE DEHYDROGENASE"/>
    <property type="match status" value="1"/>
</dbReference>
<comment type="cofactor">
    <cofactor evidence="1">
        <name>Mo-molybdopterin</name>
        <dbReference type="ChEBI" id="CHEBI:71302"/>
    </cofactor>
</comment>
<dbReference type="SUPFAM" id="SSF56003">
    <property type="entry name" value="Molybdenum cofactor-binding domain"/>
    <property type="match status" value="1"/>
</dbReference>
<comment type="cofactor">
    <cofactor evidence="2">
        <name>FAD</name>
        <dbReference type="ChEBI" id="CHEBI:57692"/>
    </cofactor>
</comment>
<evidence type="ECO:0000256" key="10">
    <source>
        <dbReference type="ARBA" id="ARBA00023004"/>
    </source>
</evidence>
<dbReference type="Gene3D" id="1.10.150.120">
    <property type="entry name" value="[2Fe-2S]-binding domain"/>
    <property type="match status" value="1"/>
</dbReference>
<dbReference type="Pfam" id="PF01315">
    <property type="entry name" value="Ald_Xan_dh_C"/>
    <property type="match status" value="1"/>
</dbReference>
<feature type="region of interest" description="Disordered" evidence="13">
    <location>
        <begin position="153"/>
        <end position="181"/>
    </location>
</feature>
<keyword evidence="7" id="KW-0479">Metal-binding</keyword>
<dbReference type="SUPFAM" id="SSF56176">
    <property type="entry name" value="FAD-binding/transporter-associated domain-like"/>
    <property type="match status" value="1"/>
</dbReference>
<dbReference type="EMBL" id="CAJPEV010004315">
    <property type="protein sequence ID" value="CAG0901568.1"/>
    <property type="molecule type" value="Genomic_DNA"/>
</dbReference>
<dbReference type="PIRSF" id="PIRSF000127">
    <property type="entry name" value="Xanthine_DH"/>
    <property type="match status" value="1"/>
</dbReference>
<comment type="cofactor">
    <cofactor evidence="12">
        <name>[2Fe-2S] cluster</name>
        <dbReference type="ChEBI" id="CHEBI:190135"/>
    </cofactor>
</comment>
<keyword evidence="5" id="KW-0285">Flavoprotein</keyword>
<evidence type="ECO:0000313" key="16">
    <source>
        <dbReference type="Proteomes" id="UP000677054"/>
    </source>
</evidence>
<dbReference type="FunFam" id="3.30.365.10:FF:000003">
    <property type="entry name" value="Aldehyde oxidase 1"/>
    <property type="match status" value="1"/>
</dbReference>
<evidence type="ECO:0000256" key="2">
    <source>
        <dbReference type="ARBA" id="ARBA00001974"/>
    </source>
</evidence>
<dbReference type="InterPro" id="IPR008274">
    <property type="entry name" value="AldOxase/xan_DH_MoCoBD1"/>
</dbReference>
<evidence type="ECO:0000256" key="1">
    <source>
        <dbReference type="ARBA" id="ARBA00001924"/>
    </source>
</evidence>
<feature type="non-terminal residue" evidence="15">
    <location>
        <position position="1103"/>
    </location>
</feature>
<comment type="similarity">
    <text evidence="3">Belongs to the xanthine dehydrogenase family.</text>
</comment>
<evidence type="ECO:0000256" key="3">
    <source>
        <dbReference type="ARBA" id="ARBA00006849"/>
    </source>
</evidence>
<evidence type="ECO:0000256" key="8">
    <source>
        <dbReference type="ARBA" id="ARBA00022827"/>
    </source>
</evidence>
<keyword evidence="11" id="KW-0411">Iron-sulfur</keyword>
<dbReference type="GO" id="GO:0016491">
    <property type="term" value="F:oxidoreductase activity"/>
    <property type="evidence" value="ECO:0007669"/>
    <property type="project" value="UniProtKB-KW"/>
</dbReference>
<accession>A0A7R9AEN5</accession>
<dbReference type="Gene3D" id="3.90.1170.50">
    <property type="entry name" value="Aldehyde oxidase/xanthine dehydrogenase, a/b hammerhead"/>
    <property type="match status" value="1"/>
</dbReference>
<dbReference type="Proteomes" id="UP000677054">
    <property type="component" value="Unassembled WGS sequence"/>
</dbReference>
<dbReference type="OrthoDB" id="8300278at2759"/>
<keyword evidence="10" id="KW-0408">Iron</keyword>
<dbReference type="GO" id="GO:0043546">
    <property type="term" value="F:molybdopterin cofactor binding"/>
    <property type="evidence" value="ECO:0007669"/>
    <property type="project" value="InterPro"/>
</dbReference>
<name>A0A7R9AEN5_9CRUS</name>
<dbReference type="Gene3D" id="3.30.365.10">
    <property type="entry name" value="Aldehyde oxidase/xanthine dehydrogenase, molybdopterin binding domain"/>
    <property type="match status" value="4"/>
</dbReference>
<keyword evidence="4" id="KW-0500">Molybdenum</keyword>
<evidence type="ECO:0000256" key="7">
    <source>
        <dbReference type="ARBA" id="ARBA00022723"/>
    </source>
</evidence>
<dbReference type="FunFam" id="3.30.43.10:FF:000001">
    <property type="entry name" value="Xanthine dehydrogenase/oxidase"/>
    <property type="match status" value="1"/>
</dbReference>
<gene>
    <name evidence="15" type="ORF">DSTB1V02_LOCUS12083</name>
</gene>
<dbReference type="FunFam" id="3.30.365.10:FF:000004">
    <property type="entry name" value="Xanthine dehydrogenase oxidase"/>
    <property type="match status" value="1"/>
</dbReference>
<dbReference type="SUPFAM" id="SSF54665">
    <property type="entry name" value="CO dehydrogenase molybdoprotein N-domain-like"/>
    <property type="match status" value="1"/>
</dbReference>
<keyword evidence="6" id="KW-0001">2Fe-2S</keyword>
<feature type="non-terminal residue" evidence="15">
    <location>
        <position position="1"/>
    </location>
</feature>
<dbReference type="SUPFAM" id="SSF47741">
    <property type="entry name" value="CO dehydrogenase ISP C-domain like"/>
    <property type="match status" value="1"/>
</dbReference>
<dbReference type="GO" id="GO:0051537">
    <property type="term" value="F:2 iron, 2 sulfur cluster binding"/>
    <property type="evidence" value="ECO:0007669"/>
    <property type="project" value="UniProtKB-KW"/>
</dbReference>
<feature type="domain" description="Aldehyde oxidase/xanthine dehydrogenase a/b hammerhead" evidence="14">
    <location>
        <begin position="249"/>
        <end position="356"/>
    </location>
</feature>
<dbReference type="EMBL" id="LR903832">
    <property type="protein sequence ID" value="CAD7252325.1"/>
    <property type="molecule type" value="Genomic_DNA"/>
</dbReference>
<dbReference type="InterPro" id="IPR016208">
    <property type="entry name" value="Ald_Oxase/xanthine_DH-like"/>
</dbReference>
<evidence type="ECO:0000256" key="6">
    <source>
        <dbReference type="ARBA" id="ARBA00022714"/>
    </source>
</evidence>
<dbReference type="GO" id="GO:0005506">
    <property type="term" value="F:iron ion binding"/>
    <property type="evidence" value="ECO:0007669"/>
    <property type="project" value="InterPro"/>
</dbReference>
<dbReference type="InterPro" id="IPR000674">
    <property type="entry name" value="Ald_Oxase/Xan_DH_a/b"/>
</dbReference>
<organism evidence="15">
    <name type="scientific">Darwinula stevensoni</name>
    <dbReference type="NCBI Taxonomy" id="69355"/>
    <lineage>
        <taxon>Eukaryota</taxon>
        <taxon>Metazoa</taxon>
        <taxon>Ecdysozoa</taxon>
        <taxon>Arthropoda</taxon>
        <taxon>Crustacea</taxon>
        <taxon>Oligostraca</taxon>
        <taxon>Ostracoda</taxon>
        <taxon>Podocopa</taxon>
        <taxon>Podocopida</taxon>
        <taxon>Darwinulocopina</taxon>
        <taxon>Darwinuloidea</taxon>
        <taxon>Darwinulidae</taxon>
        <taxon>Darwinula</taxon>
    </lineage>
</organism>
<proteinExistence type="inferred from homology"/>
<evidence type="ECO:0000256" key="9">
    <source>
        <dbReference type="ARBA" id="ARBA00023002"/>
    </source>
</evidence>
<dbReference type="InterPro" id="IPR022407">
    <property type="entry name" value="OxRdtase_Mopterin_BS"/>
</dbReference>
<sequence>NLCRCTGYRPIIEGLKTFTSEFQCCKGENGGECTCMNGADTTTPEEEEYPRLVQQSHLIPFDPTQEPIFPPELQAGFNQLILVLNPKYAADSLVFKGSRVTWYRPASLEEMLRLKTAYPEARIVHGNTEVGKHENNDYRILIERNDTVVYDPSISSGDQVQGLQVSRDDQSDGSTRTAPSAGSGYWAGNIVTSSPISDLNPLFQAVQSRIFLQSSEHMEMTFVQVPGGQPKWDAVGRPMVAKSAYHQATGEAQYVDDIPRRDNEAHLVLVYSCRSHAKLVHVDPNPALDIKGVIGWVGEEDLPGERNLFGETSDEFVFRRDKVTSDGQVIGGILAETREIAKIAAKAVRVEYEDLQPRIITIEEAIKEQEFFWEDWTEIGNVDEALSQAPHVLEGQVRVGGQEHFYLEPQSCIVTPLQEHDEFLIYASTQEPSYAQEAVAEALGIQYNRVTCKVKRIGGGFGGKETRSVIHAIPAAVAARKFGRSVRCVLDRDADMTSTGGRNPFLGRYKVGFTPDGRVLALDVTMYANAGYSLDLSQYVMIKAMCGATNAYRIPNVRVRGYVCKTNISSNTAFRGFGSPQAMMICEQWMQDVAELLRLDPVMVREKNLFKEGDQTLQTNILTHCTVRRCWEECLKNSDFFYRRGLVQKFNRENQWKKRGLAMIPTAYGISFGIRFLNQGGALVHIYTDGSVLLNHGGVEMGQGLHTKMIQVASRALGLPVSYFHTIETSTDTVPNTSPTAASMGSDLNGPAIIEACETLKQRLEPFMRENPKGSWEDWVKAAYFNRVSLSATGYCRTAGGSNWKQGDTFPYYCYGAACSEVEVDCLTGDHKVLRTDIVMDVGESLNPAIDIGQVEGAFIQGYGLFLLEEVVYSPEGKILTQGPSTYKIPGFGDIPEEFNVSLLKGSPNVHAAIGEPPLFLSASIFFAVKEAIASARQERNLSRIFKLDSPATAERIRMACQDQFTDKFKEEEPGTFKPWCIQGKLTKTNTRSGCGEGTRRKEIRIHRRRLEAEMGKDSGAQVPFSLFPGAGIEHVRDETGSVVSSESVEEVSVVLHDGPNDLALKSHGQVQADWTVPQEESEREWEFLVAIQDALFTQHFKN</sequence>
<dbReference type="InterPro" id="IPR046867">
    <property type="entry name" value="AldOxase/xan_DH_MoCoBD2"/>
</dbReference>
<evidence type="ECO:0000313" key="15">
    <source>
        <dbReference type="EMBL" id="CAD7252325.1"/>
    </source>
</evidence>
<evidence type="ECO:0000256" key="4">
    <source>
        <dbReference type="ARBA" id="ARBA00022505"/>
    </source>
</evidence>
<dbReference type="Pfam" id="PF02738">
    <property type="entry name" value="MoCoBD_1"/>
    <property type="match status" value="1"/>
</dbReference>
<reference evidence="15" key="1">
    <citation type="submission" date="2020-11" db="EMBL/GenBank/DDBJ databases">
        <authorList>
            <person name="Tran Van P."/>
        </authorList>
    </citation>
    <scope>NUCLEOTIDE SEQUENCE</scope>
</reference>
<keyword evidence="8" id="KW-0274">FAD</keyword>
<keyword evidence="9" id="KW-0560">Oxidoreductase</keyword>
<dbReference type="AlphaFoldDB" id="A0A7R9AEN5"/>
<keyword evidence="16" id="KW-1185">Reference proteome</keyword>